<dbReference type="Pfam" id="PF01206">
    <property type="entry name" value="TusA"/>
    <property type="match status" value="1"/>
</dbReference>
<evidence type="ECO:0000313" key="3">
    <source>
        <dbReference type="EMBL" id="NVP53709.1"/>
    </source>
</evidence>
<protein>
    <submittedName>
        <fullName evidence="3">Sulfurtransferase TusA family protein</fullName>
    </submittedName>
</protein>
<dbReference type="RefSeq" id="WP_176947780.1">
    <property type="nucleotide sequence ID" value="NZ_JABXYK010000001.1"/>
</dbReference>
<evidence type="ECO:0000256" key="1">
    <source>
        <dbReference type="ARBA" id="ARBA00008984"/>
    </source>
</evidence>
<dbReference type="InterPro" id="IPR001455">
    <property type="entry name" value="TusA-like"/>
</dbReference>
<name>A0ABX2Q7L3_9HYPH</name>
<feature type="domain" description="UPF0033" evidence="2">
    <location>
        <begin position="11"/>
        <end position="79"/>
    </location>
</feature>
<dbReference type="InterPro" id="IPR036868">
    <property type="entry name" value="TusA-like_sf"/>
</dbReference>
<dbReference type="Gene3D" id="3.30.110.40">
    <property type="entry name" value="TusA-like domain"/>
    <property type="match status" value="1"/>
</dbReference>
<evidence type="ECO:0000313" key="4">
    <source>
        <dbReference type="Proteomes" id="UP000659172"/>
    </source>
</evidence>
<dbReference type="CDD" id="cd00291">
    <property type="entry name" value="SirA_YedF_YeeD"/>
    <property type="match status" value="1"/>
</dbReference>
<dbReference type="SUPFAM" id="SSF64307">
    <property type="entry name" value="SirA-like"/>
    <property type="match status" value="1"/>
</dbReference>
<sequence length="83" mass="9057">MTAAASGANEVYDLKGLKCPLPVLRTRKRLEQLPAGASLWIETTDPLAVIDIPHFCNEYGHTLMADEPIDGGHRFLIRKGNAA</sequence>
<evidence type="ECO:0000259" key="2">
    <source>
        <dbReference type="Pfam" id="PF01206"/>
    </source>
</evidence>
<accession>A0ABX2Q7L3</accession>
<gene>
    <name evidence="3" type="ORF">HV823_00440</name>
</gene>
<reference evidence="3 4" key="1">
    <citation type="submission" date="2020-06" db="EMBL/GenBank/DDBJ databases">
        <title>Rhizobium sp.nov. isolated from the tomato plant.</title>
        <authorList>
            <person name="Thin K.K."/>
            <person name="Zhang X."/>
            <person name="He S."/>
        </authorList>
    </citation>
    <scope>NUCLEOTIDE SEQUENCE [LARGE SCALE GENOMIC DNA]</scope>
    <source>
        <strain evidence="3 4">DBTS2</strain>
    </source>
</reference>
<dbReference type="PANTHER" id="PTHR33279:SF6">
    <property type="entry name" value="SULFUR CARRIER PROTEIN YEDF-RELATED"/>
    <property type="match status" value="1"/>
</dbReference>
<dbReference type="PANTHER" id="PTHR33279">
    <property type="entry name" value="SULFUR CARRIER PROTEIN YEDF-RELATED"/>
    <property type="match status" value="1"/>
</dbReference>
<organism evidence="3 4">
    <name type="scientific">Mycoplana rhizolycopersici</name>
    <dbReference type="NCBI Taxonomy" id="2746702"/>
    <lineage>
        <taxon>Bacteria</taxon>
        <taxon>Pseudomonadati</taxon>
        <taxon>Pseudomonadota</taxon>
        <taxon>Alphaproteobacteria</taxon>
        <taxon>Hyphomicrobiales</taxon>
        <taxon>Rhizobiaceae</taxon>
        <taxon>Mycoplana</taxon>
    </lineage>
</organism>
<comment type="caution">
    <text evidence="3">The sequence shown here is derived from an EMBL/GenBank/DDBJ whole genome shotgun (WGS) entry which is preliminary data.</text>
</comment>
<dbReference type="EMBL" id="JABXYK010000001">
    <property type="protein sequence ID" value="NVP53709.1"/>
    <property type="molecule type" value="Genomic_DNA"/>
</dbReference>
<dbReference type="Proteomes" id="UP000659172">
    <property type="component" value="Unassembled WGS sequence"/>
</dbReference>
<keyword evidence="4" id="KW-1185">Reference proteome</keyword>
<comment type="similarity">
    <text evidence="1">Belongs to the sulfur carrier protein TusA family.</text>
</comment>
<proteinExistence type="inferred from homology"/>